<dbReference type="InterPro" id="IPR011991">
    <property type="entry name" value="ArsR-like_HTH"/>
</dbReference>
<proteinExistence type="predicted"/>
<evidence type="ECO:0000313" key="3">
    <source>
        <dbReference type="Proteomes" id="UP000198415"/>
    </source>
</evidence>
<dbReference type="Gene3D" id="1.10.10.10">
    <property type="entry name" value="Winged helix-like DNA-binding domain superfamily/Winged helix DNA-binding domain"/>
    <property type="match status" value="1"/>
</dbReference>
<dbReference type="PANTHER" id="PTHR38600:SF1">
    <property type="entry name" value="TRANSCRIPTIONAL REGULATORY PROTEIN"/>
    <property type="match status" value="1"/>
</dbReference>
<dbReference type="InterPro" id="IPR036390">
    <property type="entry name" value="WH_DNA-bd_sf"/>
</dbReference>
<dbReference type="CDD" id="cd00090">
    <property type="entry name" value="HTH_ARSR"/>
    <property type="match status" value="1"/>
</dbReference>
<dbReference type="Proteomes" id="UP000198415">
    <property type="component" value="Unassembled WGS sequence"/>
</dbReference>
<dbReference type="PANTHER" id="PTHR38600">
    <property type="entry name" value="TRANSCRIPTIONAL REGULATORY PROTEIN"/>
    <property type="match status" value="1"/>
</dbReference>
<dbReference type="SUPFAM" id="SSF46785">
    <property type="entry name" value="Winged helix' DNA-binding domain"/>
    <property type="match status" value="1"/>
</dbReference>
<evidence type="ECO:0000313" key="2">
    <source>
        <dbReference type="EMBL" id="SNS04209.1"/>
    </source>
</evidence>
<dbReference type="Pfam" id="PF12840">
    <property type="entry name" value="HTH_20"/>
    <property type="match status" value="1"/>
</dbReference>
<dbReference type="InterPro" id="IPR036388">
    <property type="entry name" value="WH-like_DNA-bd_sf"/>
</dbReference>
<dbReference type="SMART" id="SM00418">
    <property type="entry name" value="HTH_ARSR"/>
    <property type="match status" value="1"/>
</dbReference>
<evidence type="ECO:0000259" key="1">
    <source>
        <dbReference type="PROSITE" id="PS50987"/>
    </source>
</evidence>
<reference evidence="2 3" key="1">
    <citation type="submission" date="2017-06" db="EMBL/GenBank/DDBJ databases">
        <authorList>
            <person name="Kim H.J."/>
            <person name="Triplett B.A."/>
        </authorList>
    </citation>
    <scope>NUCLEOTIDE SEQUENCE [LARGE SCALE GENOMIC DNA]</scope>
    <source>
        <strain evidence="2 3">DSM 43151</strain>
    </source>
</reference>
<dbReference type="OrthoDB" id="9815653at2"/>
<dbReference type="GO" id="GO:0003700">
    <property type="term" value="F:DNA-binding transcription factor activity"/>
    <property type="evidence" value="ECO:0007669"/>
    <property type="project" value="InterPro"/>
</dbReference>
<organism evidence="2 3">
    <name type="scientific">Actinoplanes regularis</name>
    <dbReference type="NCBI Taxonomy" id="52697"/>
    <lineage>
        <taxon>Bacteria</taxon>
        <taxon>Bacillati</taxon>
        <taxon>Actinomycetota</taxon>
        <taxon>Actinomycetes</taxon>
        <taxon>Micromonosporales</taxon>
        <taxon>Micromonosporaceae</taxon>
        <taxon>Actinoplanes</taxon>
    </lineage>
</organism>
<protein>
    <submittedName>
        <fullName evidence="2">Transcriptional regulator, ArsR family</fullName>
    </submittedName>
</protein>
<accession>A0A239B933</accession>
<dbReference type="InterPro" id="IPR001845">
    <property type="entry name" value="HTH_ArsR_DNA-bd_dom"/>
</dbReference>
<dbReference type="PROSITE" id="PS50987">
    <property type="entry name" value="HTH_ARSR_2"/>
    <property type="match status" value="1"/>
</dbReference>
<name>A0A239B933_9ACTN</name>
<sequence>MTDDDRVFKALADPSRRFLLDLLFARDGRTLTELESELEMTRFGVAKHLRVLEEAGLVVTRRSGREKLHFLNPVPIRQIHDRWIDKYTEHQITTLIDLKRTLEEES</sequence>
<dbReference type="EMBL" id="FZNR01000009">
    <property type="protein sequence ID" value="SNS04209.1"/>
    <property type="molecule type" value="Genomic_DNA"/>
</dbReference>
<feature type="domain" description="HTH arsR-type" evidence="1">
    <location>
        <begin position="1"/>
        <end position="91"/>
    </location>
</feature>
<gene>
    <name evidence="2" type="ORF">SAMN06264365_10937</name>
</gene>
<dbReference type="RefSeq" id="WP_089295308.1">
    <property type="nucleotide sequence ID" value="NZ_BOMU01000059.1"/>
</dbReference>
<dbReference type="AlphaFoldDB" id="A0A239B933"/>
<dbReference type="NCBIfam" id="NF033788">
    <property type="entry name" value="HTH_metalloreg"/>
    <property type="match status" value="1"/>
</dbReference>
<keyword evidence="3" id="KW-1185">Reference proteome</keyword>
<dbReference type="PRINTS" id="PR00778">
    <property type="entry name" value="HTHARSR"/>
</dbReference>